<dbReference type="RefSeq" id="WP_191945448.1">
    <property type="nucleotide sequence ID" value="NZ_JACYNP010000010.1"/>
</dbReference>
<dbReference type="Gene3D" id="3.40.50.1100">
    <property type="match status" value="2"/>
</dbReference>
<comment type="similarity">
    <text evidence="2">Belongs to the ACC deaminase/D-cysteine desulfhydrase family.</text>
</comment>
<dbReference type="EMBL" id="JACYNP010000010">
    <property type="protein sequence ID" value="MBD8123577.1"/>
    <property type="molecule type" value="Genomic_DNA"/>
</dbReference>
<feature type="domain" description="Tryptophan synthase beta chain-like PALP" evidence="4">
    <location>
        <begin position="22"/>
        <end position="312"/>
    </location>
</feature>
<name>A0ABR9AC05_9PSED</name>
<dbReference type="InterPro" id="IPR001926">
    <property type="entry name" value="TrpB-like_PALP"/>
</dbReference>
<reference evidence="5 6" key="1">
    <citation type="journal article" date="2020" name="FEMS Microbiol. Ecol.">
        <title>Temporal dynamics of bacterial communities during seed development and maturation.</title>
        <authorList>
            <person name="Chesneau G."/>
            <person name="Torres-Cortes G."/>
            <person name="Briand M."/>
            <person name="Darrasse A."/>
            <person name="Preveaux A."/>
            <person name="Marais C."/>
            <person name="Jacques M.A."/>
            <person name="Shade A."/>
            <person name="Barret M."/>
        </authorList>
    </citation>
    <scope>NUCLEOTIDE SEQUENCE [LARGE SCALE GENOMIC DNA]</scope>
    <source>
        <strain evidence="5 6">CFBP13723</strain>
    </source>
</reference>
<evidence type="ECO:0000313" key="5">
    <source>
        <dbReference type="EMBL" id="MBD8123577.1"/>
    </source>
</evidence>
<sequence length="327" mass="35396">MFAVTSPMPPAPLQRLHFDWLQSAGVQLAILRLDLVDPLISGNKWFKLKHHLEAAERAGARGVISLGGAHSNHLHALAAAGKRFGFATLGLMRGHAVETPTVLDLQAFGMELHWLGYAGYRARHAADFWDLWRERYPHLFPVPEGGGGLDGALGCADIVHQARSQLGQLDWQDYDACWLACGTGTTLAGLVLAEAGQHEVIGAMAVPAHHGVERNIQAILEPFASKLAPTSAMSFRTDEVLSSTGNYRLVDASRGGFAKTDSALLDFMAHHEAESAVPFEPLYTAKALMVLREAVEAGQIAEGTRLIFLHTGGLQGRRTFDLASARR</sequence>
<comment type="cofactor">
    <cofactor evidence="1">
        <name>pyridoxal 5'-phosphate</name>
        <dbReference type="ChEBI" id="CHEBI:597326"/>
    </cofactor>
</comment>
<evidence type="ECO:0000256" key="2">
    <source>
        <dbReference type="ARBA" id="ARBA00008639"/>
    </source>
</evidence>
<evidence type="ECO:0000256" key="3">
    <source>
        <dbReference type="ARBA" id="ARBA00022898"/>
    </source>
</evidence>
<organism evidence="5 6">
    <name type="scientific">Pseudomonas lutea</name>
    <dbReference type="NCBI Taxonomy" id="243924"/>
    <lineage>
        <taxon>Bacteria</taxon>
        <taxon>Pseudomonadati</taxon>
        <taxon>Pseudomonadota</taxon>
        <taxon>Gammaproteobacteria</taxon>
        <taxon>Pseudomonadales</taxon>
        <taxon>Pseudomonadaceae</taxon>
        <taxon>Pseudomonas</taxon>
    </lineage>
</organism>
<dbReference type="SUPFAM" id="SSF53686">
    <property type="entry name" value="Tryptophan synthase beta subunit-like PLP-dependent enzymes"/>
    <property type="match status" value="1"/>
</dbReference>
<keyword evidence="6" id="KW-1185">Reference proteome</keyword>
<accession>A0ABR9AC05</accession>
<dbReference type="InterPro" id="IPR027278">
    <property type="entry name" value="ACCD_DCysDesulf"/>
</dbReference>
<evidence type="ECO:0000259" key="4">
    <source>
        <dbReference type="Pfam" id="PF00291"/>
    </source>
</evidence>
<gene>
    <name evidence="5" type="ORF">IFT62_20430</name>
</gene>
<evidence type="ECO:0000313" key="6">
    <source>
        <dbReference type="Proteomes" id="UP000625247"/>
    </source>
</evidence>
<protein>
    <submittedName>
        <fullName evidence="5">Pyridoxal-phosphate dependent enzyme</fullName>
    </submittedName>
</protein>
<dbReference type="Proteomes" id="UP000625247">
    <property type="component" value="Unassembled WGS sequence"/>
</dbReference>
<dbReference type="PIRSF" id="PIRSF006278">
    <property type="entry name" value="ACCD_DCysDesulf"/>
    <property type="match status" value="1"/>
</dbReference>
<proteinExistence type="inferred from homology"/>
<keyword evidence="3" id="KW-0663">Pyridoxal phosphate</keyword>
<dbReference type="InterPro" id="IPR036052">
    <property type="entry name" value="TrpB-like_PALP_sf"/>
</dbReference>
<comment type="caution">
    <text evidence="5">The sequence shown here is derived from an EMBL/GenBank/DDBJ whole genome shotgun (WGS) entry which is preliminary data.</text>
</comment>
<dbReference type="Pfam" id="PF00291">
    <property type="entry name" value="PALP"/>
    <property type="match status" value="1"/>
</dbReference>
<dbReference type="PANTHER" id="PTHR43780:SF2">
    <property type="entry name" value="1-AMINOCYCLOPROPANE-1-CARBOXYLATE DEAMINASE-RELATED"/>
    <property type="match status" value="1"/>
</dbReference>
<evidence type="ECO:0000256" key="1">
    <source>
        <dbReference type="ARBA" id="ARBA00001933"/>
    </source>
</evidence>
<dbReference type="PANTHER" id="PTHR43780">
    <property type="entry name" value="1-AMINOCYCLOPROPANE-1-CARBOXYLATE DEAMINASE-RELATED"/>
    <property type="match status" value="1"/>
</dbReference>